<keyword evidence="1" id="KW-0472">Membrane</keyword>
<dbReference type="Proteomes" id="UP001211872">
    <property type="component" value="Chromosome"/>
</dbReference>
<feature type="transmembrane region" description="Helical" evidence="1">
    <location>
        <begin position="41"/>
        <end position="62"/>
    </location>
</feature>
<evidence type="ECO:0000313" key="3">
    <source>
        <dbReference type="Proteomes" id="UP001211872"/>
    </source>
</evidence>
<reference evidence="2 3" key="1">
    <citation type="journal article" date="2011" name="Int. J. Syst. Evol. Microbiol.">
        <title>Hymenobacter yonginensis sp. nov., isolated from a mesotrophic artificial lake.</title>
        <authorList>
            <person name="Joung Y."/>
            <person name="Cho S.H."/>
            <person name="Kim H."/>
            <person name="Kim S.B."/>
            <person name="Joh K."/>
        </authorList>
    </citation>
    <scope>NUCLEOTIDE SEQUENCE [LARGE SCALE GENOMIC DNA]</scope>
    <source>
        <strain evidence="2 3">KCTC 22745</strain>
    </source>
</reference>
<name>A0ABY7PUI2_9BACT</name>
<evidence type="ECO:0000313" key="2">
    <source>
        <dbReference type="EMBL" id="WBO86285.1"/>
    </source>
</evidence>
<feature type="transmembrane region" description="Helical" evidence="1">
    <location>
        <begin position="69"/>
        <end position="88"/>
    </location>
</feature>
<keyword evidence="1" id="KW-0812">Transmembrane</keyword>
<accession>A0ABY7PUI2</accession>
<gene>
    <name evidence="2" type="ORF">O9Z63_08480</name>
</gene>
<dbReference type="EMBL" id="CP115396">
    <property type="protein sequence ID" value="WBO86285.1"/>
    <property type="molecule type" value="Genomic_DNA"/>
</dbReference>
<protein>
    <submittedName>
        <fullName evidence="2">Uncharacterized protein</fullName>
    </submittedName>
</protein>
<evidence type="ECO:0000256" key="1">
    <source>
        <dbReference type="SAM" id="Phobius"/>
    </source>
</evidence>
<dbReference type="RefSeq" id="WP_270128870.1">
    <property type="nucleotide sequence ID" value="NZ_CP115396.1"/>
</dbReference>
<organism evidence="2 3">
    <name type="scientific">Hymenobacter yonginensis</name>
    <dbReference type="NCBI Taxonomy" id="748197"/>
    <lineage>
        <taxon>Bacteria</taxon>
        <taxon>Pseudomonadati</taxon>
        <taxon>Bacteroidota</taxon>
        <taxon>Cytophagia</taxon>
        <taxon>Cytophagales</taxon>
        <taxon>Hymenobacteraceae</taxon>
        <taxon>Hymenobacter</taxon>
    </lineage>
</organism>
<proteinExistence type="predicted"/>
<sequence>MAVTIRKNDVKASNLILLLVALTGLRALVGAATGQSSPYFTHWMVGGVYVLTLGLYVAIGLGVRAGKRWVKIAFLLYSLLNFYFITLPPLRLSALTVEELLRLLAQALHIWAFFLVARDLLRRPVAEQPQ</sequence>
<keyword evidence="3" id="KW-1185">Reference proteome</keyword>
<keyword evidence="1" id="KW-1133">Transmembrane helix</keyword>